<dbReference type="PANTHER" id="PTHR47959:SF1">
    <property type="entry name" value="ATP-DEPENDENT RNA HELICASE DBPA"/>
    <property type="match status" value="1"/>
</dbReference>
<dbReference type="SUPFAM" id="SSF52540">
    <property type="entry name" value="P-loop containing nucleoside triphosphate hydrolases"/>
    <property type="match status" value="1"/>
</dbReference>
<protein>
    <recommendedName>
        <fullName evidence="1">RNA helicase</fullName>
        <ecNumber evidence="1">3.6.4.13</ecNumber>
    </recommendedName>
</protein>
<dbReference type="GO" id="GO:0005829">
    <property type="term" value="C:cytosol"/>
    <property type="evidence" value="ECO:0007669"/>
    <property type="project" value="TreeGrafter"/>
</dbReference>
<dbReference type="AlphaFoldDB" id="A0AAD9Q5H9"/>
<dbReference type="GO" id="GO:0016787">
    <property type="term" value="F:hydrolase activity"/>
    <property type="evidence" value="ECO:0007669"/>
    <property type="project" value="UniProtKB-KW"/>
</dbReference>
<dbReference type="Gene3D" id="3.40.50.300">
    <property type="entry name" value="P-loop containing nucleotide triphosphate hydrolases"/>
    <property type="match status" value="1"/>
</dbReference>
<keyword evidence="4 10" id="KW-0347">Helicase</keyword>
<dbReference type="GO" id="GO:0005524">
    <property type="term" value="F:ATP binding"/>
    <property type="evidence" value="ECO:0007669"/>
    <property type="project" value="UniProtKB-KW"/>
</dbReference>
<dbReference type="Pfam" id="PF00270">
    <property type="entry name" value="DEAD"/>
    <property type="match status" value="1"/>
</dbReference>
<feature type="domain" description="DEAD-box RNA helicase Q" evidence="9">
    <location>
        <begin position="24"/>
        <end position="52"/>
    </location>
</feature>
<evidence type="ECO:0000256" key="6">
    <source>
        <dbReference type="PROSITE-ProRule" id="PRU00552"/>
    </source>
</evidence>
<comment type="caution">
    <text evidence="10">The sequence shown here is derived from an EMBL/GenBank/DDBJ whole genome shotgun (WGS) entry which is preliminary data.</text>
</comment>
<dbReference type="PANTHER" id="PTHR47959">
    <property type="entry name" value="ATP-DEPENDENT RNA HELICASE RHLE-RELATED"/>
    <property type="match status" value="1"/>
</dbReference>
<dbReference type="InterPro" id="IPR044742">
    <property type="entry name" value="DEAD/DEAH_RhlB"/>
</dbReference>
<keyword evidence="3" id="KW-0378">Hydrolase</keyword>
<sequence length="377" mass="41926">MAVVSLFCRTFSNRAICFKKVKRRMFHTFGLKDILIKRLKDINISNPTPIQEKALRPVLEGNDTIINAETGSGKTLCYLLPIINKLLSSENILSRPPYAVVLLPSIELCNQVASVFQSLTDHTMAPCLVHKESKLFVNCKYPIIVATPDSLFNYGLSSLSNVQVVVTDEADFLITGGGDVVWEILSFFKGVDSLKTKRRQRRLARRQKVSREPNAVQGSIESFDPKTQKEKKLASATPDCHNELLNAPISAPKRQFVFVAATLPHHGPKAAFNVLKEWIPEAQLVSTDLAHHPVPTVGISYMRVHEANKLPTLLLCLNVLAGVIKNPLKNYGMKISMDGEKTVGSNSVILTREELDVPTSHQYQSDRNDIFSLNVLA</sequence>
<evidence type="ECO:0000256" key="7">
    <source>
        <dbReference type="SAM" id="MobiDB-lite"/>
    </source>
</evidence>
<dbReference type="InterPro" id="IPR050079">
    <property type="entry name" value="DEAD_box_RNA_helicase"/>
</dbReference>
<dbReference type="EMBL" id="JARQWQ010000067">
    <property type="protein sequence ID" value="KAK2554721.1"/>
    <property type="molecule type" value="Genomic_DNA"/>
</dbReference>
<reference evidence="10" key="2">
    <citation type="journal article" date="2023" name="Science">
        <title>Genomic signatures of disease resistance in endangered staghorn corals.</title>
        <authorList>
            <person name="Vollmer S.V."/>
            <person name="Selwyn J.D."/>
            <person name="Despard B.A."/>
            <person name="Roesel C.L."/>
        </authorList>
    </citation>
    <scope>NUCLEOTIDE SEQUENCE</scope>
    <source>
        <strain evidence="10">K2</strain>
    </source>
</reference>
<gene>
    <name evidence="10" type="ORF">P5673_023678</name>
</gene>
<dbReference type="PROSITE" id="PS51195">
    <property type="entry name" value="Q_MOTIF"/>
    <property type="match status" value="1"/>
</dbReference>
<evidence type="ECO:0000256" key="2">
    <source>
        <dbReference type="ARBA" id="ARBA00022741"/>
    </source>
</evidence>
<feature type="short sequence motif" description="Q motif" evidence="6">
    <location>
        <begin position="24"/>
        <end position="52"/>
    </location>
</feature>
<evidence type="ECO:0000313" key="11">
    <source>
        <dbReference type="Proteomes" id="UP001249851"/>
    </source>
</evidence>
<evidence type="ECO:0000256" key="5">
    <source>
        <dbReference type="ARBA" id="ARBA00022840"/>
    </source>
</evidence>
<evidence type="ECO:0000256" key="4">
    <source>
        <dbReference type="ARBA" id="ARBA00022806"/>
    </source>
</evidence>
<keyword evidence="5" id="KW-0067">ATP-binding</keyword>
<dbReference type="CDD" id="cd00268">
    <property type="entry name" value="DEADc"/>
    <property type="match status" value="1"/>
</dbReference>
<name>A0AAD9Q5H9_ACRCE</name>
<dbReference type="SMART" id="SM00487">
    <property type="entry name" value="DEXDc"/>
    <property type="match status" value="1"/>
</dbReference>
<dbReference type="EC" id="3.6.4.13" evidence="1"/>
<evidence type="ECO:0000256" key="1">
    <source>
        <dbReference type="ARBA" id="ARBA00012552"/>
    </source>
</evidence>
<evidence type="ECO:0000256" key="3">
    <source>
        <dbReference type="ARBA" id="ARBA00022801"/>
    </source>
</evidence>
<dbReference type="PROSITE" id="PS51192">
    <property type="entry name" value="HELICASE_ATP_BIND_1"/>
    <property type="match status" value="1"/>
</dbReference>
<dbReference type="Proteomes" id="UP001249851">
    <property type="component" value="Unassembled WGS sequence"/>
</dbReference>
<dbReference type="GO" id="GO:0003724">
    <property type="term" value="F:RNA helicase activity"/>
    <property type="evidence" value="ECO:0007669"/>
    <property type="project" value="UniProtKB-EC"/>
</dbReference>
<keyword evidence="11" id="KW-1185">Reference proteome</keyword>
<accession>A0AAD9Q5H9</accession>
<dbReference type="InterPro" id="IPR011545">
    <property type="entry name" value="DEAD/DEAH_box_helicase_dom"/>
</dbReference>
<evidence type="ECO:0000313" key="10">
    <source>
        <dbReference type="EMBL" id="KAK2554721.1"/>
    </source>
</evidence>
<dbReference type="InterPro" id="IPR014001">
    <property type="entry name" value="Helicase_ATP-bd"/>
</dbReference>
<feature type="domain" description="Helicase ATP-binding" evidence="8">
    <location>
        <begin position="55"/>
        <end position="281"/>
    </location>
</feature>
<evidence type="ECO:0000259" key="9">
    <source>
        <dbReference type="PROSITE" id="PS51195"/>
    </source>
</evidence>
<organism evidence="10 11">
    <name type="scientific">Acropora cervicornis</name>
    <name type="common">Staghorn coral</name>
    <dbReference type="NCBI Taxonomy" id="6130"/>
    <lineage>
        <taxon>Eukaryota</taxon>
        <taxon>Metazoa</taxon>
        <taxon>Cnidaria</taxon>
        <taxon>Anthozoa</taxon>
        <taxon>Hexacorallia</taxon>
        <taxon>Scleractinia</taxon>
        <taxon>Astrocoeniina</taxon>
        <taxon>Acroporidae</taxon>
        <taxon>Acropora</taxon>
    </lineage>
</organism>
<dbReference type="GO" id="GO:0003676">
    <property type="term" value="F:nucleic acid binding"/>
    <property type="evidence" value="ECO:0007669"/>
    <property type="project" value="InterPro"/>
</dbReference>
<proteinExistence type="predicted"/>
<evidence type="ECO:0000259" key="8">
    <source>
        <dbReference type="PROSITE" id="PS51192"/>
    </source>
</evidence>
<reference evidence="10" key="1">
    <citation type="journal article" date="2023" name="G3 (Bethesda)">
        <title>Whole genome assembly and annotation of the endangered Caribbean coral Acropora cervicornis.</title>
        <authorList>
            <person name="Selwyn J.D."/>
            <person name="Vollmer S.V."/>
        </authorList>
    </citation>
    <scope>NUCLEOTIDE SEQUENCE</scope>
    <source>
        <strain evidence="10">K2</strain>
    </source>
</reference>
<dbReference type="InterPro" id="IPR027417">
    <property type="entry name" value="P-loop_NTPase"/>
</dbReference>
<feature type="region of interest" description="Disordered" evidence="7">
    <location>
        <begin position="202"/>
        <end position="232"/>
    </location>
</feature>
<keyword evidence="2" id="KW-0547">Nucleotide-binding</keyword>
<dbReference type="InterPro" id="IPR014014">
    <property type="entry name" value="RNA_helicase_DEAD_Q_motif"/>
</dbReference>
<feature type="compositionally biased region" description="Basic and acidic residues" evidence="7">
    <location>
        <begin position="223"/>
        <end position="232"/>
    </location>
</feature>